<sequence>MLLGFEGGYGIALKLKQYFILLQCLEAAG</sequence>
<evidence type="ECO:0000313" key="2">
    <source>
        <dbReference type="EMBL" id="SDT85269.1"/>
    </source>
</evidence>
<dbReference type="Proteomes" id="UP000182882">
    <property type="component" value="Unassembled WGS sequence"/>
</dbReference>
<dbReference type="EMBL" id="QAOL01000001">
    <property type="protein sequence ID" value="PTQ88766.1"/>
    <property type="molecule type" value="Genomic_DNA"/>
</dbReference>
<name>A0A1H9E6K6_9PROT</name>
<dbReference type="Proteomes" id="UP000181998">
    <property type="component" value="Unassembled WGS sequence"/>
</dbReference>
<evidence type="ECO:0000313" key="8">
    <source>
        <dbReference type="Proteomes" id="UP000244110"/>
    </source>
</evidence>
<accession>A0A1H9E6K6</accession>
<reference evidence="4 7" key="3">
    <citation type="submission" date="2017-09" db="EMBL/GenBank/DDBJ databases">
        <authorList>
            <person name="Ehlers B."/>
            <person name="Leendertz F.H."/>
        </authorList>
    </citation>
    <scope>NUCLEOTIDE SEQUENCE [LARGE SCALE GENOMIC DNA]</scope>
    <source>
        <strain evidence="4 7">Nm42</strain>
    </source>
</reference>
<evidence type="ECO:0000313" key="5">
    <source>
        <dbReference type="Proteomes" id="UP000181998"/>
    </source>
</evidence>
<dbReference type="AlphaFoldDB" id="A0A1H9E6K6"/>
<dbReference type="EMBL" id="OCMU01000001">
    <property type="protein sequence ID" value="SOD17068.1"/>
    <property type="molecule type" value="Genomic_DNA"/>
</dbReference>
<reference evidence="1 8" key="4">
    <citation type="submission" date="2018-04" db="EMBL/GenBank/DDBJ databases">
        <title>Active sludge and wastewater microbial communities from Klosterneuburg, Austria.</title>
        <authorList>
            <person name="Wagner M."/>
        </authorList>
    </citation>
    <scope>NUCLEOTIDE SEQUENCE [LARGE SCALE GENOMIC DNA]</scope>
    <source>
        <strain evidence="1 8">Nm4</strain>
    </source>
</reference>
<dbReference type="Proteomes" id="UP000219335">
    <property type="component" value="Unassembled WGS sequence"/>
</dbReference>
<protein>
    <submittedName>
        <fullName evidence="3">Uncharacterized protein</fullName>
    </submittedName>
</protein>
<gene>
    <name evidence="1" type="ORF">C8R28_1001158</name>
    <name evidence="2" type="ORF">SAMN05216406_10443</name>
    <name evidence="3" type="ORF">SAMN05421510_102810</name>
    <name evidence="4" type="ORF">SAMN06297164_0986</name>
</gene>
<evidence type="ECO:0000313" key="6">
    <source>
        <dbReference type="Proteomes" id="UP000182882"/>
    </source>
</evidence>
<proteinExistence type="predicted"/>
<dbReference type="EMBL" id="FOFX01000028">
    <property type="protein sequence ID" value="SEQ21386.1"/>
    <property type="molecule type" value="Genomic_DNA"/>
</dbReference>
<organism evidence="3 5">
    <name type="scientific">Nitrosomonas ureae</name>
    <dbReference type="NCBI Taxonomy" id="44577"/>
    <lineage>
        <taxon>Bacteria</taxon>
        <taxon>Pseudomonadati</taxon>
        <taxon>Pseudomonadota</taxon>
        <taxon>Betaproteobacteria</taxon>
        <taxon>Nitrosomonadales</taxon>
        <taxon>Nitrosomonadaceae</taxon>
        <taxon>Nitrosomonas</taxon>
    </lineage>
</organism>
<evidence type="ECO:0000313" key="7">
    <source>
        <dbReference type="Proteomes" id="UP000219335"/>
    </source>
</evidence>
<dbReference type="EMBL" id="FNLN01000004">
    <property type="protein sequence ID" value="SDT85269.1"/>
    <property type="molecule type" value="Genomic_DNA"/>
</dbReference>
<keyword evidence="6" id="KW-1185">Reference proteome</keyword>
<evidence type="ECO:0000313" key="1">
    <source>
        <dbReference type="EMBL" id="PTQ88766.1"/>
    </source>
</evidence>
<reference evidence="3 5" key="1">
    <citation type="submission" date="2016-10" db="EMBL/GenBank/DDBJ databases">
        <authorList>
            <person name="de Groot N.N."/>
        </authorList>
    </citation>
    <scope>NUCLEOTIDE SEQUENCE [LARGE SCALE GENOMIC DNA]</scope>
    <source>
        <strain evidence="2">Nm10</strain>
        <strain evidence="3 5">Nm9</strain>
    </source>
</reference>
<evidence type="ECO:0000313" key="4">
    <source>
        <dbReference type="EMBL" id="SOD17068.1"/>
    </source>
</evidence>
<reference evidence="6" key="2">
    <citation type="submission" date="2016-10" db="EMBL/GenBank/DDBJ databases">
        <authorList>
            <person name="Varghese N."/>
            <person name="Submissions S."/>
        </authorList>
    </citation>
    <scope>NUCLEOTIDE SEQUENCE [LARGE SCALE GENOMIC DNA]</scope>
    <source>
        <strain evidence="6">Nm10</strain>
    </source>
</reference>
<dbReference type="Proteomes" id="UP000244110">
    <property type="component" value="Unassembled WGS sequence"/>
</dbReference>
<evidence type="ECO:0000313" key="3">
    <source>
        <dbReference type="EMBL" id="SEQ21386.1"/>
    </source>
</evidence>